<keyword evidence="3 7" id="KW-1133">Transmembrane helix</keyword>
<feature type="transmembrane region" description="Helical" evidence="7">
    <location>
        <begin position="35"/>
        <end position="55"/>
    </location>
</feature>
<feature type="transmembrane region" description="Helical" evidence="7">
    <location>
        <begin position="210"/>
        <end position="231"/>
    </location>
</feature>
<evidence type="ECO:0000256" key="3">
    <source>
        <dbReference type="ARBA" id="ARBA00022989"/>
    </source>
</evidence>
<feature type="non-terminal residue" evidence="9">
    <location>
        <position position="1"/>
    </location>
</feature>
<reference evidence="9" key="1">
    <citation type="submission" date="2015-07" db="EMBL/GenBank/DDBJ databases">
        <title>MeaNS - Measles Nucleotide Surveillance Program.</title>
        <authorList>
            <person name="Tran T."/>
            <person name="Druce J."/>
        </authorList>
    </citation>
    <scope>NUCLEOTIDE SEQUENCE</scope>
    <source>
        <strain evidence="9">UCB-OBI-ISO-001</strain>
        <tissue evidence="9">Gonad</tissue>
    </source>
</reference>
<evidence type="ECO:0000259" key="8">
    <source>
        <dbReference type="PROSITE" id="PS50262"/>
    </source>
</evidence>
<dbReference type="SUPFAM" id="SSF81321">
    <property type="entry name" value="Family A G protein-coupled receptor-like"/>
    <property type="match status" value="1"/>
</dbReference>
<organism evidence="9">
    <name type="scientific">Octopus bimaculoides</name>
    <name type="common">California two-spotted octopus</name>
    <dbReference type="NCBI Taxonomy" id="37653"/>
    <lineage>
        <taxon>Eukaryota</taxon>
        <taxon>Metazoa</taxon>
        <taxon>Spiralia</taxon>
        <taxon>Lophotrochozoa</taxon>
        <taxon>Mollusca</taxon>
        <taxon>Cephalopoda</taxon>
        <taxon>Coleoidea</taxon>
        <taxon>Octopodiformes</taxon>
        <taxon>Octopoda</taxon>
        <taxon>Incirrata</taxon>
        <taxon>Octopodidae</taxon>
        <taxon>Octopus</taxon>
    </lineage>
</organism>
<dbReference type="InterPro" id="IPR017452">
    <property type="entry name" value="GPCR_Rhodpsn_7TM"/>
</dbReference>
<keyword evidence="4 7" id="KW-0472">Membrane</keyword>
<evidence type="ECO:0000256" key="2">
    <source>
        <dbReference type="ARBA" id="ARBA00022692"/>
    </source>
</evidence>
<keyword evidence="5" id="KW-0675">Receptor</keyword>
<feature type="domain" description="G-protein coupled receptors family 1 profile" evidence="8">
    <location>
        <begin position="47"/>
        <end position="394"/>
    </location>
</feature>
<feature type="region of interest" description="Disordered" evidence="6">
    <location>
        <begin position="252"/>
        <end position="274"/>
    </location>
</feature>
<dbReference type="InterPro" id="IPR052954">
    <property type="entry name" value="GPCR-Ligand_Int"/>
</dbReference>
<evidence type="ECO:0000313" key="9">
    <source>
        <dbReference type="EMBL" id="KOF87313.1"/>
    </source>
</evidence>
<dbReference type="STRING" id="37653.A0A0L8HDC9"/>
<dbReference type="PRINTS" id="PR00237">
    <property type="entry name" value="GPCRRHODOPSN"/>
</dbReference>
<protein>
    <recommendedName>
        <fullName evidence="8">G-protein coupled receptors family 1 profile domain-containing protein</fullName>
    </recommendedName>
</protein>
<name>A0A0L8HDC9_OCTBM</name>
<sequence length="437" mass="49252">VVMDCPNSTLQNTTTRPESPENEVLSSIGKAIMDFGVPTVCVIGLLGNLLNMLVLSREKMQRNLSKMEKSAHYGMIALAFSDFMFCLLALLFTLVPRHKCYKSRSILLYIQFLLSPSITIFIIASTMMIVYMAAERYLAVCHPFKARRIISLRRTRIIITMVFVGCALATTPLFMEHKIEVEESEGQEFYKINKHFDEGVIVIRRLCWSVLFDLVPCGLLIYFNTCLIYSIKKAKKLRMNMAPLNEERRGTINRNSSYSSHRHKPKSHSGCTSTVGGIGNASSTELSLRPENNSIFRDDKLIRGAEIEVHLRTEGRSMRSQSVTHRRRHTDTALNSVTATLVSIVVMFLVLVSPSEILKFSFHLASVDSALSDVIRDITNFMQALNFSANFILYCVMNKYFRETLAAMLCFYTNGHASLSKKSDCPTISLRGSPSSS</sequence>
<dbReference type="Gene3D" id="1.20.1070.10">
    <property type="entry name" value="Rhodopsin 7-helix transmembrane proteins"/>
    <property type="match status" value="2"/>
</dbReference>
<keyword evidence="5" id="KW-0807">Transducer</keyword>
<dbReference type="PANTHER" id="PTHR46641">
    <property type="entry name" value="FMRFAMIDE RECEPTOR-RELATED"/>
    <property type="match status" value="1"/>
</dbReference>
<accession>A0A0L8HDC9</accession>
<evidence type="ECO:0000256" key="7">
    <source>
        <dbReference type="SAM" id="Phobius"/>
    </source>
</evidence>
<dbReference type="CDD" id="cd14978">
    <property type="entry name" value="7tmA_FMRFamide_R-like"/>
    <property type="match status" value="1"/>
</dbReference>
<feature type="region of interest" description="Disordered" evidence="6">
    <location>
        <begin position="1"/>
        <end position="21"/>
    </location>
</feature>
<evidence type="ECO:0000256" key="4">
    <source>
        <dbReference type="ARBA" id="ARBA00023136"/>
    </source>
</evidence>
<evidence type="ECO:0000256" key="5">
    <source>
        <dbReference type="RuleBase" id="RU000688"/>
    </source>
</evidence>
<feature type="transmembrane region" description="Helical" evidence="7">
    <location>
        <begin position="76"/>
        <end position="94"/>
    </location>
</feature>
<comment type="similarity">
    <text evidence="5">Belongs to the G-protein coupled receptor 1 family.</text>
</comment>
<feature type="transmembrane region" description="Helical" evidence="7">
    <location>
        <begin position="155"/>
        <end position="175"/>
    </location>
</feature>
<feature type="transmembrane region" description="Helical" evidence="7">
    <location>
        <begin position="106"/>
        <end position="134"/>
    </location>
</feature>
<keyword evidence="5" id="KW-0297">G-protein coupled receptor</keyword>
<comment type="subcellular location">
    <subcellularLocation>
        <location evidence="1">Membrane</location>
    </subcellularLocation>
</comment>
<dbReference type="Pfam" id="PF00001">
    <property type="entry name" value="7tm_1"/>
    <property type="match status" value="1"/>
</dbReference>
<dbReference type="EMBL" id="KQ418445">
    <property type="protein sequence ID" value="KOF87313.1"/>
    <property type="molecule type" value="Genomic_DNA"/>
</dbReference>
<evidence type="ECO:0000256" key="1">
    <source>
        <dbReference type="ARBA" id="ARBA00004370"/>
    </source>
</evidence>
<dbReference type="GO" id="GO:0004930">
    <property type="term" value="F:G protein-coupled receptor activity"/>
    <property type="evidence" value="ECO:0007669"/>
    <property type="project" value="UniProtKB-KW"/>
</dbReference>
<proteinExistence type="inferred from homology"/>
<evidence type="ECO:0000256" key="6">
    <source>
        <dbReference type="SAM" id="MobiDB-lite"/>
    </source>
</evidence>
<dbReference type="OrthoDB" id="5864054at2759"/>
<dbReference type="AlphaFoldDB" id="A0A0L8HDC9"/>
<dbReference type="PANTHER" id="PTHR46641:SF2">
    <property type="entry name" value="FMRFAMIDE RECEPTOR"/>
    <property type="match status" value="1"/>
</dbReference>
<keyword evidence="2 5" id="KW-0812">Transmembrane</keyword>
<dbReference type="PROSITE" id="PS00237">
    <property type="entry name" value="G_PROTEIN_RECEP_F1_1"/>
    <property type="match status" value="1"/>
</dbReference>
<feature type="transmembrane region" description="Helical" evidence="7">
    <location>
        <begin position="333"/>
        <end position="352"/>
    </location>
</feature>
<feature type="compositionally biased region" description="Polar residues" evidence="6">
    <location>
        <begin position="1"/>
        <end position="17"/>
    </location>
</feature>
<dbReference type="GO" id="GO:0016020">
    <property type="term" value="C:membrane"/>
    <property type="evidence" value="ECO:0007669"/>
    <property type="project" value="UniProtKB-SubCell"/>
</dbReference>
<gene>
    <name evidence="9" type="ORF">OCBIM_22017054mg</name>
</gene>
<dbReference type="PROSITE" id="PS50262">
    <property type="entry name" value="G_PROTEIN_RECEP_F1_2"/>
    <property type="match status" value="1"/>
</dbReference>
<dbReference type="InterPro" id="IPR000276">
    <property type="entry name" value="GPCR_Rhodpsn"/>
</dbReference>